<dbReference type="SUPFAM" id="SSF47473">
    <property type="entry name" value="EF-hand"/>
    <property type="match status" value="1"/>
</dbReference>
<name>A0A0G4J079_PLABS</name>
<dbReference type="Proteomes" id="UP000039324">
    <property type="component" value="Unassembled WGS sequence"/>
</dbReference>
<evidence type="ECO:0000313" key="4">
    <source>
        <dbReference type="Proteomes" id="UP000039324"/>
    </source>
</evidence>
<dbReference type="EMBL" id="CDSF01000106">
    <property type="protein sequence ID" value="CEP00990.1"/>
    <property type="molecule type" value="Genomic_DNA"/>
</dbReference>
<organism evidence="3 4">
    <name type="scientific">Plasmodiophora brassicae</name>
    <name type="common">Clubroot disease agent</name>
    <dbReference type="NCBI Taxonomy" id="37360"/>
    <lineage>
        <taxon>Eukaryota</taxon>
        <taxon>Sar</taxon>
        <taxon>Rhizaria</taxon>
        <taxon>Endomyxa</taxon>
        <taxon>Phytomyxea</taxon>
        <taxon>Plasmodiophorida</taxon>
        <taxon>Plasmodiophoridae</taxon>
        <taxon>Plasmodiophora</taxon>
    </lineage>
</organism>
<dbReference type="InterPro" id="IPR018247">
    <property type="entry name" value="EF_Hand_1_Ca_BS"/>
</dbReference>
<keyword evidence="4" id="KW-1185">Reference proteome</keyword>
<dbReference type="InterPro" id="IPR002048">
    <property type="entry name" value="EF_hand_dom"/>
</dbReference>
<evidence type="ECO:0000259" key="2">
    <source>
        <dbReference type="PROSITE" id="PS50222"/>
    </source>
</evidence>
<dbReference type="AlphaFoldDB" id="A0A0G4J079"/>
<protein>
    <recommendedName>
        <fullName evidence="2">EF-hand domain-containing protein</fullName>
    </recommendedName>
</protein>
<dbReference type="PROSITE" id="PS50222">
    <property type="entry name" value="EF_HAND_2"/>
    <property type="match status" value="1"/>
</dbReference>
<feature type="domain" description="EF-hand" evidence="2">
    <location>
        <begin position="18"/>
        <end position="53"/>
    </location>
</feature>
<reference evidence="3 4" key="1">
    <citation type="submission" date="2015-02" db="EMBL/GenBank/DDBJ databases">
        <authorList>
            <person name="Chooi Y.-H."/>
        </authorList>
    </citation>
    <scope>NUCLEOTIDE SEQUENCE [LARGE SCALE GENOMIC DNA]</scope>
    <source>
        <strain evidence="3">E3</strain>
    </source>
</reference>
<evidence type="ECO:0000313" key="3">
    <source>
        <dbReference type="EMBL" id="CEP00990.1"/>
    </source>
</evidence>
<evidence type="ECO:0000256" key="1">
    <source>
        <dbReference type="ARBA" id="ARBA00022837"/>
    </source>
</evidence>
<dbReference type="GO" id="GO:0005509">
    <property type="term" value="F:calcium ion binding"/>
    <property type="evidence" value="ECO:0007669"/>
    <property type="project" value="InterPro"/>
</dbReference>
<keyword evidence="1" id="KW-0106">Calcium</keyword>
<dbReference type="InterPro" id="IPR011992">
    <property type="entry name" value="EF-hand-dom_pair"/>
</dbReference>
<gene>
    <name evidence="3" type="ORF">PBRA_008302</name>
</gene>
<proteinExistence type="predicted"/>
<dbReference type="OrthoDB" id="26525at2759"/>
<dbReference type="PROSITE" id="PS00018">
    <property type="entry name" value="EF_HAND_1"/>
    <property type="match status" value="1"/>
</dbReference>
<sequence>MARFFAIGKKGDSTDAAGRTARLQAAFELCDRNKSGFLEVSDIGAVCKAFDPNADVASGTAQVLAEFGVRPGAKDQRITPDMWTSTLMKTLGSRDSKVFDDHIDYLERALRGPVDHPPPSAKAASP</sequence>
<accession>A0A0G4J079</accession>